<dbReference type="EMBL" id="PVTO01000007">
    <property type="protein sequence ID" value="PRY83001.1"/>
    <property type="molecule type" value="Genomic_DNA"/>
</dbReference>
<dbReference type="Proteomes" id="UP000238205">
    <property type="component" value="Unassembled WGS sequence"/>
</dbReference>
<proteinExistence type="predicted"/>
<protein>
    <submittedName>
        <fullName evidence="2">Acetyltransferase (GNAT) family protein</fullName>
    </submittedName>
</protein>
<evidence type="ECO:0000313" key="3">
    <source>
        <dbReference type="Proteomes" id="UP000238205"/>
    </source>
</evidence>
<keyword evidence="2" id="KW-0808">Transferase</keyword>
<organism evidence="2 3">
    <name type="scientific">Alkalibacterium olivapovliticus</name>
    <dbReference type="NCBI Taxonomy" id="99907"/>
    <lineage>
        <taxon>Bacteria</taxon>
        <taxon>Bacillati</taxon>
        <taxon>Bacillota</taxon>
        <taxon>Bacilli</taxon>
        <taxon>Lactobacillales</taxon>
        <taxon>Carnobacteriaceae</taxon>
        <taxon>Alkalibacterium</taxon>
    </lineage>
</organism>
<dbReference type="CDD" id="cd04301">
    <property type="entry name" value="NAT_SF"/>
    <property type="match status" value="1"/>
</dbReference>
<evidence type="ECO:0000259" key="1">
    <source>
        <dbReference type="PROSITE" id="PS51186"/>
    </source>
</evidence>
<accession>A0A2T0W8F9</accession>
<name>A0A2T0W8F9_9LACT</name>
<dbReference type="AlphaFoldDB" id="A0A2T0W8F9"/>
<evidence type="ECO:0000313" key="2">
    <source>
        <dbReference type="EMBL" id="PRY83001.1"/>
    </source>
</evidence>
<keyword evidence="3" id="KW-1185">Reference proteome</keyword>
<sequence>MKIDKMRQTETEAVSQLVVNAFYSKFSEKTDLSKERLQKILKLIWLEEADQFGLSIYTVKLEEEIVGAFGFSGKQRFSLSLSLIAKVCAVVNSIGVKAFLSFLRVALQTHRKPNKREWYIDFIVVKEAYRNQSIGHTILSSLEERADQYEQIDQLSLYVLKGNDRARHLYEKYGFSEKEQGGIEQYQYMVKNLGHR</sequence>
<feature type="domain" description="N-acetyltransferase" evidence="1">
    <location>
        <begin position="1"/>
        <end position="194"/>
    </location>
</feature>
<gene>
    <name evidence="2" type="ORF">CLV38_10775</name>
</gene>
<dbReference type="Gene3D" id="3.40.630.30">
    <property type="match status" value="1"/>
</dbReference>
<dbReference type="Pfam" id="PF00583">
    <property type="entry name" value="Acetyltransf_1"/>
    <property type="match status" value="1"/>
</dbReference>
<dbReference type="GO" id="GO:0016747">
    <property type="term" value="F:acyltransferase activity, transferring groups other than amino-acyl groups"/>
    <property type="evidence" value="ECO:0007669"/>
    <property type="project" value="InterPro"/>
</dbReference>
<dbReference type="InterPro" id="IPR000182">
    <property type="entry name" value="GNAT_dom"/>
</dbReference>
<dbReference type="InterPro" id="IPR016181">
    <property type="entry name" value="Acyl_CoA_acyltransferase"/>
</dbReference>
<reference evidence="2 3" key="1">
    <citation type="submission" date="2018-03" db="EMBL/GenBank/DDBJ databases">
        <title>Genomic Encyclopedia of Archaeal and Bacterial Type Strains, Phase II (KMG-II): from individual species to whole genera.</title>
        <authorList>
            <person name="Goeker M."/>
        </authorList>
    </citation>
    <scope>NUCLEOTIDE SEQUENCE [LARGE SCALE GENOMIC DNA]</scope>
    <source>
        <strain evidence="2 3">DSM 13175</strain>
    </source>
</reference>
<dbReference type="RefSeq" id="WP_170068816.1">
    <property type="nucleotide sequence ID" value="NZ_PVTO01000007.1"/>
</dbReference>
<comment type="caution">
    <text evidence="2">The sequence shown here is derived from an EMBL/GenBank/DDBJ whole genome shotgun (WGS) entry which is preliminary data.</text>
</comment>
<dbReference type="SUPFAM" id="SSF55729">
    <property type="entry name" value="Acyl-CoA N-acyltransferases (Nat)"/>
    <property type="match status" value="1"/>
</dbReference>
<dbReference type="PROSITE" id="PS51186">
    <property type="entry name" value="GNAT"/>
    <property type="match status" value="1"/>
</dbReference>